<feature type="disulfide bond" evidence="3">
    <location>
        <begin position="16"/>
        <end position="21"/>
    </location>
</feature>
<dbReference type="InterPro" id="IPR013273">
    <property type="entry name" value="ADAMTS/ADAMTS-like"/>
</dbReference>
<name>A0A0M3JZX9_ANISI</name>
<evidence type="ECO:0000313" key="5">
    <source>
        <dbReference type="EMBL" id="VDK49919.1"/>
    </source>
</evidence>
<protein>
    <submittedName>
        <fullName evidence="7">ADAMTS_CR_3 domain-containing protein</fullName>
    </submittedName>
</protein>
<proteinExistence type="predicted"/>
<evidence type="ECO:0000256" key="2">
    <source>
        <dbReference type="ARBA" id="ARBA00022525"/>
    </source>
</evidence>
<accession>A0A0M3JZX9</accession>
<dbReference type="PANTHER" id="PTHR13723:SF305">
    <property type="entry name" value="PROTEIN MADD-4"/>
    <property type="match status" value="1"/>
</dbReference>
<feature type="domain" description="ADAMTS/ADAMTS-like cysteine-rich" evidence="4">
    <location>
        <begin position="93"/>
        <end position="139"/>
    </location>
</feature>
<dbReference type="OrthoDB" id="5814375at2759"/>
<dbReference type="PANTHER" id="PTHR13723">
    <property type="entry name" value="ADAMTS A DISINTEGRIN AND METALLOPROTEASE WITH THROMBOSPONDIN MOTIFS PROTEASE"/>
    <property type="match status" value="1"/>
</dbReference>
<reference evidence="7" key="1">
    <citation type="submission" date="2017-02" db="UniProtKB">
        <authorList>
            <consortium name="WormBaseParasite"/>
        </authorList>
    </citation>
    <scope>IDENTIFICATION</scope>
</reference>
<evidence type="ECO:0000256" key="1">
    <source>
        <dbReference type="ARBA" id="ARBA00004613"/>
    </source>
</evidence>
<organism evidence="7">
    <name type="scientific">Anisakis simplex</name>
    <name type="common">Herring worm</name>
    <dbReference type="NCBI Taxonomy" id="6269"/>
    <lineage>
        <taxon>Eukaryota</taxon>
        <taxon>Metazoa</taxon>
        <taxon>Ecdysozoa</taxon>
        <taxon>Nematoda</taxon>
        <taxon>Chromadorea</taxon>
        <taxon>Rhabditida</taxon>
        <taxon>Spirurina</taxon>
        <taxon>Ascaridomorpha</taxon>
        <taxon>Ascaridoidea</taxon>
        <taxon>Anisakidae</taxon>
        <taxon>Anisakis</taxon>
        <taxon>Anisakis simplex complex</taxon>
    </lineage>
</organism>
<dbReference type="GO" id="GO:0004222">
    <property type="term" value="F:metalloendopeptidase activity"/>
    <property type="evidence" value="ECO:0007669"/>
    <property type="project" value="TreeGrafter"/>
</dbReference>
<dbReference type="Pfam" id="PF19236">
    <property type="entry name" value="ADAMTS_CR_3"/>
    <property type="match status" value="1"/>
</dbReference>
<keyword evidence="2" id="KW-0964">Secreted</keyword>
<evidence type="ECO:0000256" key="3">
    <source>
        <dbReference type="PIRSR" id="PIRSR613273-3"/>
    </source>
</evidence>
<dbReference type="GO" id="GO:0030198">
    <property type="term" value="P:extracellular matrix organization"/>
    <property type="evidence" value="ECO:0007669"/>
    <property type="project" value="InterPro"/>
</dbReference>
<dbReference type="PRINTS" id="PR01857">
    <property type="entry name" value="ADAMTSFAMILY"/>
</dbReference>
<dbReference type="WBParaSite" id="ASIM_0001409401-mRNA-1">
    <property type="protein sequence ID" value="ASIM_0001409401-mRNA-1"/>
    <property type="gene ID" value="ASIM_0001409401"/>
</dbReference>
<dbReference type="GO" id="GO:0031012">
    <property type="term" value="C:extracellular matrix"/>
    <property type="evidence" value="ECO:0007669"/>
    <property type="project" value="TreeGrafter"/>
</dbReference>
<dbReference type="PROSITE" id="PS50092">
    <property type="entry name" value="TSP1"/>
    <property type="match status" value="1"/>
</dbReference>
<dbReference type="GO" id="GO:0006508">
    <property type="term" value="P:proteolysis"/>
    <property type="evidence" value="ECO:0007669"/>
    <property type="project" value="TreeGrafter"/>
</dbReference>
<evidence type="ECO:0000259" key="4">
    <source>
        <dbReference type="Pfam" id="PF19236"/>
    </source>
</evidence>
<dbReference type="GO" id="GO:0005576">
    <property type="term" value="C:extracellular region"/>
    <property type="evidence" value="ECO:0007669"/>
    <property type="project" value="UniProtKB-SubCell"/>
</dbReference>
<evidence type="ECO:0000313" key="7">
    <source>
        <dbReference type="WBParaSite" id="ASIM_0001409401-mRNA-1"/>
    </source>
</evidence>
<sequence length="202" mass="22342">MILQCGGGISHQLRRCLDVRCVGPSHRERVCATEPCEKGAIYPRETQCSKLDGYVLINGERRAERWFPVRGNQQCLVTCSSLETGRERVLRKLNDGTSCIKEGYNISVCLNGTCQHVGCDGIIGSSARFDHCGICGGDGIIYVPSTEQEKFVMISKHSGFRVSVSVCQNVRTGRVVPERLCADQPRPRPMVERCAHIICPSQ</sequence>
<gene>
    <name evidence="5" type="ORF">ASIM_LOCUS13522</name>
</gene>
<reference evidence="5 6" key="2">
    <citation type="submission" date="2018-11" db="EMBL/GenBank/DDBJ databases">
        <authorList>
            <consortium name="Pathogen Informatics"/>
        </authorList>
    </citation>
    <scope>NUCLEOTIDE SEQUENCE [LARGE SCALE GENOMIC DNA]</scope>
</reference>
<keyword evidence="6" id="KW-1185">Reference proteome</keyword>
<dbReference type="AlphaFoldDB" id="A0A0M3JZX9"/>
<dbReference type="Proteomes" id="UP000267096">
    <property type="component" value="Unassembled WGS sequence"/>
</dbReference>
<dbReference type="InterPro" id="IPR000884">
    <property type="entry name" value="TSP1_rpt"/>
</dbReference>
<keyword evidence="3" id="KW-1015">Disulfide bond</keyword>
<evidence type="ECO:0000313" key="6">
    <source>
        <dbReference type="Proteomes" id="UP000267096"/>
    </source>
</evidence>
<comment type="subcellular location">
    <subcellularLocation>
        <location evidence="1">Secreted</location>
    </subcellularLocation>
</comment>
<feature type="disulfide bond" evidence="3">
    <location>
        <begin position="5"/>
        <end position="36"/>
    </location>
</feature>
<dbReference type="InterPro" id="IPR050439">
    <property type="entry name" value="ADAMTS_ADAMTS-like"/>
</dbReference>
<dbReference type="InterPro" id="IPR045371">
    <property type="entry name" value="ADAMTS_CR_3"/>
</dbReference>
<dbReference type="EMBL" id="UYRR01031417">
    <property type="protein sequence ID" value="VDK49919.1"/>
    <property type="molecule type" value="Genomic_DNA"/>
</dbReference>